<feature type="compositionally biased region" description="Low complexity" evidence="4">
    <location>
        <begin position="205"/>
        <end position="218"/>
    </location>
</feature>
<evidence type="ECO:0000256" key="3">
    <source>
        <dbReference type="RuleBase" id="RU003894"/>
    </source>
</evidence>
<feature type="compositionally biased region" description="Low complexity" evidence="4">
    <location>
        <begin position="179"/>
        <end position="195"/>
    </location>
</feature>
<feature type="compositionally biased region" description="Basic and acidic residues" evidence="4">
    <location>
        <begin position="141"/>
        <end position="155"/>
    </location>
</feature>
<dbReference type="InterPro" id="IPR036390">
    <property type="entry name" value="WH_DNA-bd_sf"/>
</dbReference>
<dbReference type="InterPro" id="IPR005819">
    <property type="entry name" value="H1/H5"/>
</dbReference>
<dbReference type="SUPFAM" id="SSF46785">
    <property type="entry name" value="Winged helix' DNA-binding domain"/>
    <property type="match status" value="1"/>
</dbReference>
<dbReference type="EMBL" id="LVKK01000001">
    <property type="protein sequence ID" value="OAG45573.1"/>
    <property type="molecule type" value="Genomic_DNA"/>
</dbReference>
<keyword evidence="2 3" id="KW-0238">DNA-binding</keyword>
<dbReference type="PROSITE" id="PS51504">
    <property type="entry name" value="H15"/>
    <property type="match status" value="1"/>
</dbReference>
<gene>
    <name evidence="6" type="ORF">AYO21_00209</name>
</gene>
<feature type="compositionally biased region" description="Basic and acidic residues" evidence="4">
    <location>
        <begin position="9"/>
        <end position="18"/>
    </location>
</feature>
<comment type="subcellular location">
    <subcellularLocation>
        <location evidence="3">Nucleus</location>
    </subcellularLocation>
</comment>
<comment type="similarity">
    <text evidence="3">Belongs to the histone H1/H5 family.</text>
</comment>
<organism evidence="6 7">
    <name type="scientific">Fonsecaea monophora</name>
    <dbReference type="NCBI Taxonomy" id="254056"/>
    <lineage>
        <taxon>Eukaryota</taxon>
        <taxon>Fungi</taxon>
        <taxon>Dikarya</taxon>
        <taxon>Ascomycota</taxon>
        <taxon>Pezizomycotina</taxon>
        <taxon>Eurotiomycetes</taxon>
        <taxon>Chaetothyriomycetidae</taxon>
        <taxon>Chaetothyriales</taxon>
        <taxon>Herpotrichiellaceae</taxon>
        <taxon>Fonsecaea</taxon>
    </lineage>
</organism>
<feature type="compositionally biased region" description="Low complexity" evidence="4">
    <location>
        <begin position="229"/>
        <end position="259"/>
    </location>
</feature>
<dbReference type="Pfam" id="PF00538">
    <property type="entry name" value="Linker_histone"/>
    <property type="match status" value="1"/>
</dbReference>
<protein>
    <recommendedName>
        <fullName evidence="1">Histone H1</fullName>
    </recommendedName>
</protein>
<dbReference type="GO" id="GO:0005634">
    <property type="term" value="C:nucleus"/>
    <property type="evidence" value="ECO:0007669"/>
    <property type="project" value="UniProtKB-SubCell"/>
</dbReference>
<accession>A0A177FMM5</accession>
<dbReference type="Proteomes" id="UP000077002">
    <property type="component" value="Unassembled WGS sequence"/>
</dbReference>
<reference evidence="6 7" key="1">
    <citation type="submission" date="2016-03" db="EMBL/GenBank/DDBJ databases">
        <title>Draft genome sequence of the Fonsecaea monophora CBS 269.37.</title>
        <authorList>
            <person name="Bombassaro A."/>
            <person name="Vinicius W.A."/>
            <person name="De Hoog S."/>
            <person name="Sun J."/>
            <person name="Souza E.M."/>
            <person name="Raittz R.T."/>
            <person name="Costa F."/>
            <person name="Leao A.C."/>
            <person name="Tadra-Sfeir M.Z."/>
            <person name="Baura V."/>
            <person name="Balsanelli E."/>
            <person name="Pedrosa F.O."/>
            <person name="Moreno L.F."/>
            <person name="Steffens M.B."/>
            <person name="Xi L."/>
            <person name="Bocca A.L."/>
            <person name="Felipe M.S."/>
            <person name="Teixeira M."/>
            <person name="Telles Filho F.Q."/>
            <person name="Azevedo C.M."/>
            <person name="Gomes R."/>
            <person name="Vicente V.A."/>
        </authorList>
    </citation>
    <scope>NUCLEOTIDE SEQUENCE [LARGE SCALE GENOMIC DNA]</scope>
    <source>
        <strain evidence="6 7">CBS 269.37</strain>
    </source>
</reference>
<dbReference type="Gene3D" id="1.10.10.10">
    <property type="entry name" value="Winged helix-like DNA-binding domain superfamily/Winged helix DNA-binding domain"/>
    <property type="match status" value="1"/>
</dbReference>
<evidence type="ECO:0000259" key="5">
    <source>
        <dbReference type="PROSITE" id="PS51504"/>
    </source>
</evidence>
<dbReference type="CDD" id="cd00073">
    <property type="entry name" value="H15"/>
    <property type="match status" value="1"/>
</dbReference>
<evidence type="ECO:0000313" key="7">
    <source>
        <dbReference type="Proteomes" id="UP000077002"/>
    </source>
</evidence>
<dbReference type="RefSeq" id="XP_022517525.1">
    <property type="nucleotide sequence ID" value="XM_022650199.1"/>
</dbReference>
<feature type="domain" description="H15" evidence="5">
    <location>
        <begin position="23"/>
        <end position="110"/>
    </location>
</feature>
<dbReference type="GO" id="GO:0003677">
    <property type="term" value="F:DNA binding"/>
    <property type="evidence" value="ECO:0007669"/>
    <property type="project" value="UniProtKB-KW"/>
</dbReference>
<feature type="compositionally biased region" description="Basic residues" evidence="4">
    <location>
        <begin position="219"/>
        <end position="228"/>
    </location>
</feature>
<feature type="region of interest" description="Disordered" evidence="4">
    <location>
        <begin position="1"/>
        <end position="24"/>
    </location>
</feature>
<dbReference type="OrthoDB" id="1110759at2759"/>
<dbReference type="GO" id="GO:0030527">
    <property type="term" value="F:structural constituent of chromatin"/>
    <property type="evidence" value="ECO:0007669"/>
    <property type="project" value="InterPro"/>
</dbReference>
<dbReference type="GeneID" id="34595391"/>
<evidence type="ECO:0000256" key="2">
    <source>
        <dbReference type="ARBA" id="ARBA00023125"/>
    </source>
</evidence>
<keyword evidence="7" id="KW-1185">Reference proteome</keyword>
<feature type="region of interest" description="Disordered" evidence="4">
    <location>
        <begin position="141"/>
        <end position="259"/>
    </location>
</feature>
<keyword evidence="3" id="KW-0539">Nucleus</keyword>
<evidence type="ECO:0000256" key="4">
    <source>
        <dbReference type="SAM" id="MobiDB-lite"/>
    </source>
</evidence>
<dbReference type="GO" id="GO:0006334">
    <property type="term" value="P:nucleosome assembly"/>
    <property type="evidence" value="ECO:0007669"/>
    <property type="project" value="InterPro"/>
</dbReference>
<proteinExistence type="inferred from homology"/>
<comment type="caution">
    <text evidence="6">The sequence shown here is derived from an EMBL/GenBank/DDBJ whole genome shotgun (WGS) entry which is preliminary data.</text>
</comment>
<dbReference type="InterPro" id="IPR005818">
    <property type="entry name" value="Histone_H1/H5_H15"/>
</dbReference>
<dbReference type="PRINTS" id="PR00624">
    <property type="entry name" value="HISTONEH5"/>
</dbReference>
<dbReference type="GO" id="GO:0000786">
    <property type="term" value="C:nucleosome"/>
    <property type="evidence" value="ECO:0007669"/>
    <property type="project" value="InterPro"/>
</dbReference>
<feature type="region of interest" description="Disordered" evidence="4">
    <location>
        <begin position="93"/>
        <end position="113"/>
    </location>
</feature>
<evidence type="ECO:0000313" key="6">
    <source>
        <dbReference type="EMBL" id="OAG45573.1"/>
    </source>
</evidence>
<dbReference type="SMART" id="SM00526">
    <property type="entry name" value="H15"/>
    <property type="match status" value="1"/>
</dbReference>
<keyword evidence="3" id="KW-0158">Chromosome</keyword>
<dbReference type="AlphaFoldDB" id="A0A177FMM5"/>
<name>A0A177FMM5_9EURO</name>
<dbReference type="InterPro" id="IPR036388">
    <property type="entry name" value="WH-like_DNA-bd_sf"/>
</dbReference>
<evidence type="ECO:0000256" key="1">
    <source>
        <dbReference type="ARBA" id="ARBA00020833"/>
    </source>
</evidence>
<sequence>MVAPGPRKVVKDPKDKKPAAAPAHASYKDMIKEAILNHVDLMLTRLDMQLKERNGSSRQAIKKYVKANNNITVTSETQFDSLFNKALKTGVEKGDFQQPKGPSGPVKLAKKEAKPAEKKAVKVRRTVLIVGPSVLTLVKKEKAPKEAKEAKEAKPKAPKTKTVAKPKTAATKAKKAAAPKKAATAAKPKANTATKRAPKTKTKAEAPAPAATDAPPALKKTKSGRVTKPKTTTATKKAAPKKAATTKKAAAPKASAAAA</sequence>